<reference evidence="1 2" key="1">
    <citation type="journal article" date="2016" name="Mol. Biol. Evol.">
        <title>Comparative Genomics of Early-Diverging Mushroom-Forming Fungi Provides Insights into the Origins of Lignocellulose Decay Capabilities.</title>
        <authorList>
            <person name="Nagy L.G."/>
            <person name="Riley R."/>
            <person name="Tritt A."/>
            <person name="Adam C."/>
            <person name="Daum C."/>
            <person name="Floudas D."/>
            <person name="Sun H."/>
            <person name="Yadav J.S."/>
            <person name="Pangilinan J."/>
            <person name="Larsson K.H."/>
            <person name="Matsuura K."/>
            <person name="Barry K."/>
            <person name="Labutti K."/>
            <person name="Kuo R."/>
            <person name="Ohm R.A."/>
            <person name="Bhattacharya S.S."/>
            <person name="Shirouzu T."/>
            <person name="Yoshinaga Y."/>
            <person name="Martin F.M."/>
            <person name="Grigoriev I.V."/>
            <person name="Hibbett D.S."/>
        </authorList>
    </citation>
    <scope>NUCLEOTIDE SEQUENCE [LARGE SCALE GENOMIC DNA]</scope>
    <source>
        <strain evidence="1 2">HHB9708</strain>
    </source>
</reference>
<name>A0A164ZXX4_9AGAM</name>
<protein>
    <submittedName>
        <fullName evidence="1">Uncharacterized protein</fullName>
    </submittedName>
</protein>
<sequence length="57" mass="6510">MVTLDCMTSTRKLQDDQFTQNPAMLDEYRAVTLVLVTKDNTIEQASLFICKSVIRNV</sequence>
<evidence type="ECO:0000313" key="2">
    <source>
        <dbReference type="Proteomes" id="UP000076722"/>
    </source>
</evidence>
<proteinExistence type="predicted"/>
<dbReference type="EMBL" id="KV419395">
    <property type="protein sequence ID" value="KZS98213.1"/>
    <property type="molecule type" value="Genomic_DNA"/>
</dbReference>
<keyword evidence="2" id="KW-1185">Reference proteome</keyword>
<accession>A0A164ZXX4</accession>
<dbReference type="Proteomes" id="UP000076722">
    <property type="component" value="Unassembled WGS sequence"/>
</dbReference>
<gene>
    <name evidence="1" type="ORF">SISNIDRAFT_448386</name>
</gene>
<dbReference type="AlphaFoldDB" id="A0A164ZXX4"/>
<evidence type="ECO:0000313" key="1">
    <source>
        <dbReference type="EMBL" id="KZS98213.1"/>
    </source>
</evidence>
<organism evidence="1 2">
    <name type="scientific">Sistotremastrum niveocremeum HHB9708</name>
    <dbReference type="NCBI Taxonomy" id="1314777"/>
    <lineage>
        <taxon>Eukaryota</taxon>
        <taxon>Fungi</taxon>
        <taxon>Dikarya</taxon>
        <taxon>Basidiomycota</taxon>
        <taxon>Agaricomycotina</taxon>
        <taxon>Agaricomycetes</taxon>
        <taxon>Sistotremastrales</taxon>
        <taxon>Sistotremastraceae</taxon>
        <taxon>Sertulicium</taxon>
        <taxon>Sertulicium niveocremeum</taxon>
    </lineage>
</organism>